<keyword evidence="6" id="KW-1185">Reference proteome</keyword>
<dbReference type="RefSeq" id="WP_187996070.1">
    <property type="nucleotide sequence ID" value="NZ_JACEXG010000001.1"/>
</dbReference>
<evidence type="ECO:0000256" key="1">
    <source>
        <dbReference type="ARBA" id="ARBA00023002"/>
    </source>
</evidence>
<proteinExistence type="inferred from homology"/>
<reference evidence="6" key="1">
    <citation type="submission" date="2021-02" db="EMBL/GenBank/DDBJ databases">
        <title>Leucobacter sp. CX169.</title>
        <authorList>
            <person name="Cheng Y."/>
        </authorList>
    </citation>
    <scope>NUCLEOTIDE SEQUENCE [LARGE SCALE GENOMIC DNA]</scope>
    <source>
        <strain evidence="6">JY899</strain>
    </source>
</reference>
<feature type="domain" description="Aldehyde dehydrogenase" evidence="4">
    <location>
        <begin position="26"/>
        <end position="481"/>
    </location>
</feature>
<organism evidence="5 6">
    <name type="scientific">Flaviflexus equikiangi</name>
    <dbReference type="NCBI Taxonomy" id="2758573"/>
    <lineage>
        <taxon>Bacteria</taxon>
        <taxon>Bacillati</taxon>
        <taxon>Actinomycetota</taxon>
        <taxon>Actinomycetes</taxon>
        <taxon>Actinomycetales</taxon>
        <taxon>Actinomycetaceae</taxon>
        <taxon>Flaviflexus</taxon>
    </lineage>
</organism>
<dbReference type="Gene3D" id="3.40.309.10">
    <property type="entry name" value="Aldehyde Dehydrogenase, Chain A, domain 2"/>
    <property type="match status" value="1"/>
</dbReference>
<name>A0ABS2TEP2_9ACTO</name>
<evidence type="ECO:0000256" key="3">
    <source>
        <dbReference type="RuleBase" id="RU003345"/>
    </source>
</evidence>
<evidence type="ECO:0000256" key="2">
    <source>
        <dbReference type="PROSITE-ProRule" id="PRU10007"/>
    </source>
</evidence>
<dbReference type="Pfam" id="PF00171">
    <property type="entry name" value="Aldedh"/>
    <property type="match status" value="1"/>
</dbReference>
<protein>
    <submittedName>
        <fullName evidence="5">Succinate-semialdehyde dehydrogenase (NADP(+))</fullName>
    </submittedName>
</protein>
<dbReference type="InterPro" id="IPR029510">
    <property type="entry name" value="Ald_DH_CS_GLU"/>
</dbReference>
<evidence type="ECO:0000313" key="6">
    <source>
        <dbReference type="Proteomes" id="UP000705983"/>
    </source>
</evidence>
<dbReference type="NCBIfam" id="NF006916">
    <property type="entry name" value="PRK09407.1"/>
    <property type="match status" value="1"/>
</dbReference>
<sequence>MGRAQRAIDQLIGDPAQWIAAPEERPHEDVVSPLDGATIASYPICRPEDVAAAIGRARAAQASWSRIPAGERATVLTNLTALVWRNESALLDLIQAENGKARSHAFEEVSDVAMTAAHYATTGPRALRSRRVPGALPLLSHTEVNYHPVGVVGVISPWNYPFTLAISDALAALMAGNAVVIKPDSSTVLCALAAKALLVEAGLPSDLVQVVAGPGGVLGKPLVDGSDYLMFTGSTKTGRILGQQAGERLIGYSAELGGKNPLIVLDDAPMGRAVRAAVKAVTSNSGQLCISIERIYVEDSAWDRFVPAFVSAMAAVKVRGDYSWSAGMGPLISARQLETVSAHVEDARGKGATVLAGGHALPEIAPYAYAPTVLTDVTEAMMVCREETFGPVVSLYRVADAGEAIARANDSDYGLNASIWTAPSRGRTLGSAIQAGTVNVNDGYIAAWASMDAPMGGMKGSGLGRRHGENGLLKYTEPQTVATSRILPLQAPPFVSEKLWARVMKTYLRLGR</sequence>
<comment type="similarity">
    <text evidence="3">Belongs to the aldehyde dehydrogenase family.</text>
</comment>
<dbReference type="PROSITE" id="PS00687">
    <property type="entry name" value="ALDEHYDE_DEHYDR_GLU"/>
    <property type="match status" value="1"/>
</dbReference>
<dbReference type="InterPro" id="IPR015590">
    <property type="entry name" value="Aldehyde_DH_dom"/>
</dbReference>
<gene>
    <name evidence="5" type="ORF">JVW63_02465</name>
</gene>
<evidence type="ECO:0000259" key="4">
    <source>
        <dbReference type="Pfam" id="PF00171"/>
    </source>
</evidence>
<dbReference type="SUPFAM" id="SSF53720">
    <property type="entry name" value="ALDH-like"/>
    <property type="match status" value="1"/>
</dbReference>
<dbReference type="InterPro" id="IPR016163">
    <property type="entry name" value="Ald_DH_C"/>
</dbReference>
<accession>A0ABS2TEP2</accession>
<dbReference type="PANTHER" id="PTHR11699">
    <property type="entry name" value="ALDEHYDE DEHYDROGENASE-RELATED"/>
    <property type="match status" value="1"/>
</dbReference>
<dbReference type="Proteomes" id="UP000705983">
    <property type="component" value="Unassembled WGS sequence"/>
</dbReference>
<dbReference type="InterPro" id="IPR016161">
    <property type="entry name" value="Ald_DH/histidinol_DH"/>
</dbReference>
<feature type="active site" evidence="2">
    <location>
        <position position="255"/>
    </location>
</feature>
<dbReference type="Gene3D" id="3.40.605.10">
    <property type="entry name" value="Aldehyde Dehydrogenase, Chain A, domain 1"/>
    <property type="match status" value="1"/>
</dbReference>
<dbReference type="EMBL" id="JAFFJS010000001">
    <property type="protein sequence ID" value="MBM9432568.1"/>
    <property type="molecule type" value="Genomic_DNA"/>
</dbReference>
<evidence type="ECO:0000313" key="5">
    <source>
        <dbReference type="EMBL" id="MBM9432568.1"/>
    </source>
</evidence>
<keyword evidence="1 3" id="KW-0560">Oxidoreductase</keyword>
<comment type="caution">
    <text evidence="5">The sequence shown here is derived from an EMBL/GenBank/DDBJ whole genome shotgun (WGS) entry which is preliminary data.</text>
</comment>
<dbReference type="InterPro" id="IPR016162">
    <property type="entry name" value="Ald_DH_N"/>
</dbReference>